<dbReference type="Gene3D" id="2.60.120.620">
    <property type="entry name" value="q2cbj1_9rhob like domain"/>
    <property type="match status" value="1"/>
</dbReference>
<comment type="caution">
    <text evidence="1">The sequence shown here is derived from an EMBL/GenBank/DDBJ whole genome shotgun (WGS) entry which is preliminary data.</text>
</comment>
<dbReference type="Proteomes" id="UP000523105">
    <property type="component" value="Unassembled WGS sequence"/>
</dbReference>
<name>A0A7K4MPD9_9ARCH</name>
<proteinExistence type="predicted"/>
<protein>
    <recommendedName>
        <fullName evidence="3">2OG-Fe(II) oxygenase</fullName>
    </recommendedName>
</protein>
<organism evidence="1 2">
    <name type="scientific">Marine Group I thaumarchaeote</name>
    <dbReference type="NCBI Taxonomy" id="2511932"/>
    <lineage>
        <taxon>Archaea</taxon>
        <taxon>Nitrososphaerota</taxon>
        <taxon>Marine Group I</taxon>
    </lineage>
</organism>
<reference evidence="1 2" key="1">
    <citation type="journal article" date="2019" name="Environ. Microbiol.">
        <title>Genomics insights into ecotype formation of ammonia-oxidizing archaea in the deep ocean.</title>
        <authorList>
            <person name="Wang Y."/>
            <person name="Huang J.M."/>
            <person name="Cui G.J."/>
            <person name="Nunoura T."/>
            <person name="Takaki Y."/>
            <person name="Li W.L."/>
            <person name="Li J."/>
            <person name="Gao Z.M."/>
            <person name="Takai K."/>
            <person name="Zhang A.Q."/>
            <person name="Stepanauskas R."/>
        </authorList>
    </citation>
    <scope>NUCLEOTIDE SEQUENCE [LARGE SCALE GENOMIC DNA]</scope>
    <source>
        <strain evidence="1 2">L15b</strain>
    </source>
</reference>
<dbReference type="Pfam" id="PF13759">
    <property type="entry name" value="2OG-FeII_Oxy_5"/>
    <property type="match status" value="1"/>
</dbReference>
<evidence type="ECO:0008006" key="3">
    <source>
        <dbReference type="Google" id="ProtNLM"/>
    </source>
</evidence>
<gene>
    <name evidence="1" type="ORF">HX837_04375</name>
</gene>
<dbReference type="EMBL" id="JACASV010000025">
    <property type="protein sequence ID" value="NWJ43428.1"/>
    <property type="molecule type" value="Genomic_DNA"/>
</dbReference>
<evidence type="ECO:0000313" key="1">
    <source>
        <dbReference type="EMBL" id="NWJ43428.1"/>
    </source>
</evidence>
<dbReference type="AlphaFoldDB" id="A0A7K4MPD9"/>
<sequence length="166" mass="19100">MNNVVVENAEELLSYNKEYEKTIYEIKEENPGIKKSNFGGGWHSEDITNLESFTSLKLYIECIVERKKILDNFKFHSMWGNINPPGAWNENHHHSGLALSGCYYIKTNISCGDLLIEIDDDYLTLPETCSFIPEDGMMLLFSSEYYHSVNKNLSKEDRISIAFNLS</sequence>
<dbReference type="InterPro" id="IPR012668">
    <property type="entry name" value="CHP02466"/>
</dbReference>
<accession>A0A7K4MPD9</accession>
<evidence type="ECO:0000313" key="2">
    <source>
        <dbReference type="Proteomes" id="UP000523105"/>
    </source>
</evidence>